<evidence type="ECO:0000313" key="3">
    <source>
        <dbReference type="EMBL" id="KAK7303024.1"/>
    </source>
</evidence>
<dbReference type="GO" id="GO:0005886">
    <property type="term" value="C:plasma membrane"/>
    <property type="evidence" value="ECO:0007669"/>
    <property type="project" value="TreeGrafter"/>
</dbReference>
<dbReference type="PANTHER" id="PTHR33199:SF3">
    <property type="entry name" value="MACPF DOMAIN-CONTAINING PROTEIN CAD1"/>
    <property type="match status" value="1"/>
</dbReference>
<proteinExistence type="predicted"/>
<keyword evidence="4" id="KW-1185">Reference proteome</keyword>
<dbReference type="InterPro" id="IPR020864">
    <property type="entry name" value="MACPF"/>
</dbReference>
<gene>
    <name evidence="3" type="ORF">RJT34_13923</name>
</gene>
<sequence>MENPTSARTSESLSATIRNSIQALGRGFDVTSDIRLLYCKGAPGSRLVHLDEEHNKDLLLSHDLVIPNVSPDVDWSPGNKAIEITPVCTFHEMAIYFNERSGITGQIPLGSFNSMFNFTGSWMVDAAATKSLAMVGCFIPLVEVKLTKLNLVLIDEVKNAVPYSWDPASLASFIENYGTHIVTSATVGGRDVVYIRQHQSSSLSTSDIENYVKDIGNDRFLDVKNMSGSGPLKYKEKDVTVIFRRRGGDDLEQNRTKWVETVKSAPDIINMNFTPIVSLLEGVPGVKHLIRAIDLYLEFKPPIEDLQYFLDFQITRVWAPEQNNLQRKEPVCPSLQFSLMGPKLFVSPDQVTVGRKPVTGLRLSLEGSKQNRLAIHLQHLVSLPKTLQPHWDAHMAIGAPKWQGPEEQDSRWFEPIKWKNFSHVSTAPIEYTDTSIGDLSGVHIVTGAQLGVWDFGAKNVLHLKLLFSKVPGCTIRRSVWDHNPSSLASQRQDSASSSSTKKASDDKKEDSSMHIGKLAKIVDITEMSKGPQDIPGHWLVTGAKLGVEKGKIVLRIKYSLLNY</sequence>
<reference evidence="3 4" key="1">
    <citation type="submission" date="2024-01" db="EMBL/GenBank/DDBJ databases">
        <title>The genomes of 5 underutilized Papilionoideae crops provide insights into root nodulation and disease resistance.</title>
        <authorList>
            <person name="Yuan L."/>
        </authorList>
    </citation>
    <scope>NUCLEOTIDE SEQUENCE [LARGE SCALE GENOMIC DNA]</scope>
    <source>
        <strain evidence="3">LY-2023</strain>
        <tissue evidence="3">Leaf</tissue>
    </source>
</reference>
<feature type="domain" description="MACPF" evidence="2">
    <location>
        <begin position="7"/>
        <end position="310"/>
    </location>
</feature>
<protein>
    <recommendedName>
        <fullName evidence="2">MACPF domain-containing protein</fullName>
    </recommendedName>
</protein>
<dbReference type="InterPro" id="IPR044663">
    <property type="entry name" value="CAD1/NSL1-like"/>
</dbReference>
<dbReference type="Pfam" id="PF01823">
    <property type="entry name" value="MACPF"/>
    <property type="match status" value="1"/>
</dbReference>
<dbReference type="GO" id="GO:2000031">
    <property type="term" value="P:regulation of salicylic acid mediated signaling pathway"/>
    <property type="evidence" value="ECO:0007669"/>
    <property type="project" value="InterPro"/>
</dbReference>
<dbReference type="EMBL" id="JAYKXN010000003">
    <property type="protein sequence ID" value="KAK7303024.1"/>
    <property type="molecule type" value="Genomic_DNA"/>
</dbReference>
<accession>A0AAN9JSW6</accession>
<dbReference type="PANTHER" id="PTHR33199">
    <property type="entry name" value="MACPF DOMAIN-CONTAINING PROTEIN CAD1"/>
    <property type="match status" value="1"/>
</dbReference>
<comment type="caution">
    <text evidence="3">The sequence shown here is derived from an EMBL/GenBank/DDBJ whole genome shotgun (WGS) entry which is preliminary data.</text>
</comment>
<dbReference type="PROSITE" id="PS51412">
    <property type="entry name" value="MACPF_2"/>
    <property type="match status" value="1"/>
</dbReference>
<organism evidence="3 4">
    <name type="scientific">Clitoria ternatea</name>
    <name type="common">Butterfly pea</name>
    <dbReference type="NCBI Taxonomy" id="43366"/>
    <lineage>
        <taxon>Eukaryota</taxon>
        <taxon>Viridiplantae</taxon>
        <taxon>Streptophyta</taxon>
        <taxon>Embryophyta</taxon>
        <taxon>Tracheophyta</taxon>
        <taxon>Spermatophyta</taxon>
        <taxon>Magnoliopsida</taxon>
        <taxon>eudicotyledons</taxon>
        <taxon>Gunneridae</taxon>
        <taxon>Pentapetalae</taxon>
        <taxon>rosids</taxon>
        <taxon>fabids</taxon>
        <taxon>Fabales</taxon>
        <taxon>Fabaceae</taxon>
        <taxon>Papilionoideae</taxon>
        <taxon>50 kb inversion clade</taxon>
        <taxon>NPAAA clade</taxon>
        <taxon>indigoferoid/millettioid clade</taxon>
        <taxon>Phaseoleae</taxon>
        <taxon>Clitoria</taxon>
    </lineage>
</organism>
<dbReference type="SMART" id="SM00457">
    <property type="entry name" value="MACPF"/>
    <property type="match status" value="1"/>
</dbReference>
<evidence type="ECO:0000313" key="4">
    <source>
        <dbReference type="Proteomes" id="UP001359559"/>
    </source>
</evidence>
<evidence type="ECO:0000259" key="2">
    <source>
        <dbReference type="PROSITE" id="PS51412"/>
    </source>
</evidence>
<feature type="region of interest" description="Disordered" evidence="1">
    <location>
        <begin position="484"/>
        <end position="512"/>
    </location>
</feature>
<feature type="compositionally biased region" description="Low complexity" evidence="1">
    <location>
        <begin position="485"/>
        <end position="501"/>
    </location>
</feature>
<feature type="compositionally biased region" description="Basic and acidic residues" evidence="1">
    <location>
        <begin position="502"/>
        <end position="512"/>
    </location>
</feature>
<dbReference type="Proteomes" id="UP001359559">
    <property type="component" value="Unassembled WGS sequence"/>
</dbReference>
<name>A0AAN9JSW6_CLITE</name>
<evidence type="ECO:0000256" key="1">
    <source>
        <dbReference type="SAM" id="MobiDB-lite"/>
    </source>
</evidence>
<dbReference type="GO" id="GO:0009626">
    <property type="term" value="P:plant-type hypersensitive response"/>
    <property type="evidence" value="ECO:0007669"/>
    <property type="project" value="TreeGrafter"/>
</dbReference>
<dbReference type="AlphaFoldDB" id="A0AAN9JSW6"/>